<evidence type="ECO:0000313" key="2">
    <source>
        <dbReference type="Proteomes" id="UP000257109"/>
    </source>
</evidence>
<sequence>MANPSQNDWSHLLEDALWAYRITFWTPLGMSTYWIVFSNACHLLVEIEHRAYWAIKKCNMAYDQAGHERKLILRKEFKVGQKVLLFNSQLKLIVGKLHSRWDRSFVVTNIFPYGVVKVKDEANNYTFKLKPYYEDPNLSSNEGEVEIITLMEPAHRVEFFDQVRADSGSMLRPGPCRLHLSPSFFLFFLSFCRITEKK</sequence>
<organism evidence="1 2">
    <name type="scientific">Mucuna pruriens</name>
    <name type="common">Velvet bean</name>
    <name type="synonym">Dolichos pruriens</name>
    <dbReference type="NCBI Taxonomy" id="157652"/>
    <lineage>
        <taxon>Eukaryota</taxon>
        <taxon>Viridiplantae</taxon>
        <taxon>Streptophyta</taxon>
        <taxon>Embryophyta</taxon>
        <taxon>Tracheophyta</taxon>
        <taxon>Spermatophyta</taxon>
        <taxon>Magnoliopsida</taxon>
        <taxon>eudicotyledons</taxon>
        <taxon>Gunneridae</taxon>
        <taxon>Pentapetalae</taxon>
        <taxon>rosids</taxon>
        <taxon>fabids</taxon>
        <taxon>Fabales</taxon>
        <taxon>Fabaceae</taxon>
        <taxon>Papilionoideae</taxon>
        <taxon>50 kb inversion clade</taxon>
        <taxon>NPAAA clade</taxon>
        <taxon>indigoferoid/millettioid clade</taxon>
        <taxon>Phaseoleae</taxon>
        <taxon>Mucuna</taxon>
    </lineage>
</organism>
<name>A0A371FA02_MUCPR</name>
<dbReference type="OrthoDB" id="1723222at2759"/>
<proteinExistence type="predicted"/>
<comment type="caution">
    <text evidence="1">The sequence shown here is derived from an EMBL/GenBank/DDBJ whole genome shotgun (WGS) entry which is preliminary data.</text>
</comment>
<dbReference type="AlphaFoldDB" id="A0A371FA02"/>
<feature type="non-terminal residue" evidence="1">
    <location>
        <position position="1"/>
    </location>
</feature>
<evidence type="ECO:0000313" key="1">
    <source>
        <dbReference type="EMBL" id="RDX75127.1"/>
    </source>
</evidence>
<gene>
    <name evidence="1" type="ORF">CR513_45035</name>
</gene>
<feature type="non-terminal residue" evidence="1">
    <location>
        <position position="198"/>
    </location>
</feature>
<accession>A0A371FA02</accession>
<reference evidence="1" key="1">
    <citation type="submission" date="2018-05" db="EMBL/GenBank/DDBJ databases">
        <title>Draft genome of Mucuna pruriens seed.</title>
        <authorList>
            <person name="Nnadi N.E."/>
            <person name="Vos R."/>
            <person name="Hasami M.H."/>
            <person name="Devisetty U.K."/>
            <person name="Aguiy J.C."/>
        </authorList>
    </citation>
    <scope>NUCLEOTIDE SEQUENCE [LARGE SCALE GENOMIC DNA]</scope>
    <source>
        <strain evidence="1">JCA_2017</strain>
    </source>
</reference>
<dbReference type="Proteomes" id="UP000257109">
    <property type="component" value="Unassembled WGS sequence"/>
</dbReference>
<keyword evidence="2" id="KW-1185">Reference proteome</keyword>
<dbReference type="EMBL" id="QJKJ01009938">
    <property type="protein sequence ID" value="RDX75127.1"/>
    <property type="molecule type" value="Genomic_DNA"/>
</dbReference>
<protein>
    <submittedName>
        <fullName evidence="1">Uncharacterized protein</fullName>
    </submittedName>
</protein>